<gene>
    <name evidence="2" type="ORF">ERS852523_03967</name>
</gene>
<dbReference type="EMBL" id="CZAW01000073">
    <property type="protein sequence ID" value="CUQ10318.1"/>
    <property type="molecule type" value="Genomic_DNA"/>
</dbReference>
<name>A0A174TR11_9FIRM</name>
<evidence type="ECO:0000313" key="2">
    <source>
        <dbReference type="EMBL" id="CUQ10318.1"/>
    </source>
</evidence>
<evidence type="ECO:0000256" key="1">
    <source>
        <dbReference type="SAM" id="Phobius"/>
    </source>
</evidence>
<proteinExistence type="predicted"/>
<dbReference type="OrthoDB" id="2060659at2"/>
<accession>A0A174TR11</accession>
<evidence type="ECO:0000313" key="3">
    <source>
        <dbReference type="Proteomes" id="UP000095712"/>
    </source>
</evidence>
<organism evidence="2 3">
    <name type="scientific">Blautia wexlerae</name>
    <dbReference type="NCBI Taxonomy" id="418240"/>
    <lineage>
        <taxon>Bacteria</taxon>
        <taxon>Bacillati</taxon>
        <taxon>Bacillota</taxon>
        <taxon>Clostridia</taxon>
        <taxon>Lachnospirales</taxon>
        <taxon>Lachnospiraceae</taxon>
        <taxon>Blautia</taxon>
    </lineage>
</organism>
<feature type="transmembrane region" description="Helical" evidence="1">
    <location>
        <begin position="24"/>
        <end position="43"/>
    </location>
</feature>
<dbReference type="RefSeq" id="WP_055153730.1">
    <property type="nucleotide sequence ID" value="NZ_CZAW01000073.1"/>
</dbReference>
<sequence>MADKHLTENLKGNCFSSERKDMTFLKGITLVALLPIWAGYAFALYNGDSNNLSNYSLLILAFSAMNFNAICGVEKIENKVLNLVAKLDGVLFFVWVFVTIIQLLLK</sequence>
<protein>
    <submittedName>
        <fullName evidence="2">Uncharacterized protein</fullName>
    </submittedName>
</protein>
<keyword evidence="1" id="KW-1133">Transmembrane helix</keyword>
<dbReference type="Proteomes" id="UP000095712">
    <property type="component" value="Unassembled WGS sequence"/>
</dbReference>
<feature type="transmembrane region" description="Helical" evidence="1">
    <location>
        <begin position="85"/>
        <end position="105"/>
    </location>
</feature>
<keyword evidence="1" id="KW-0472">Membrane</keyword>
<feature type="transmembrane region" description="Helical" evidence="1">
    <location>
        <begin position="55"/>
        <end position="73"/>
    </location>
</feature>
<dbReference type="AlphaFoldDB" id="A0A174TR11"/>
<reference evidence="2 3" key="1">
    <citation type="submission" date="2015-09" db="EMBL/GenBank/DDBJ databases">
        <authorList>
            <consortium name="Pathogen Informatics"/>
        </authorList>
    </citation>
    <scope>NUCLEOTIDE SEQUENCE [LARGE SCALE GENOMIC DNA]</scope>
    <source>
        <strain evidence="2 3">2789STDY5834911</strain>
    </source>
</reference>
<keyword evidence="1" id="KW-0812">Transmembrane</keyword>